<feature type="compositionally biased region" description="Low complexity" evidence="1">
    <location>
        <begin position="89"/>
        <end position="99"/>
    </location>
</feature>
<proteinExistence type="predicted"/>
<evidence type="ECO:0000256" key="1">
    <source>
        <dbReference type="SAM" id="MobiDB-lite"/>
    </source>
</evidence>
<dbReference type="EMBL" id="JAWWNJ010000029">
    <property type="protein sequence ID" value="KAK7027808.1"/>
    <property type="molecule type" value="Genomic_DNA"/>
</dbReference>
<keyword evidence="3" id="KW-1185">Reference proteome</keyword>
<dbReference type="AlphaFoldDB" id="A0AAW0BMN3"/>
<feature type="region of interest" description="Disordered" evidence="1">
    <location>
        <begin position="1"/>
        <end position="25"/>
    </location>
</feature>
<reference evidence="2 3" key="1">
    <citation type="journal article" date="2024" name="J Genomics">
        <title>Draft genome sequencing and assembly of Favolaschia claudopus CIRM-BRFM 2984 isolated from oak limbs.</title>
        <authorList>
            <person name="Navarro D."/>
            <person name="Drula E."/>
            <person name="Chaduli D."/>
            <person name="Cazenave R."/>
            <person name="Ahrendt S."/>
            <person name="Wang J."/>
            <person name="Lipzen A."/>
            <person name="Daum C."/>
            <person name="Barry K."/>
            <person name="Grigoriev I.V."/>
            <person name="Favel A."/>
            <person name="Rosso M.N."/>
            <person name="Martin F."/>
        </authorList>
    </citation>
    <scope>NUCLEOTIDE SEQUENCE [LARGE SCALE GENOMIC DNA]</scope>
    <source>
        <strain evidence="2 3">CIRM-BRFM 2984</strain>
    </source>
</reference>
<organism evidence="2 3">
    <name type="scientific">Favolaschia claudopus</name>
    <dbReference type="NCBI Taxonomy" id="2862362"/>
    <lineage>
        <taxon>Eukaryota</taxon>
        <taxon>Fungi</taxon>
        <taxon>Dikarya</taxon>
        <taxon>Basidiomycota</taxon>
        <taxon>Agaricomycotina</taxon>
        <taxon>Agaricomycetes</taxon>
        <taxon>Agaricomycetidae</taxon>
        <taxon>Agaricales</taxon>
        <taxon>Marasmiineae</taxon>
        <taxon>Mycenaceae</taxon>
        <taxon>Favolaschia</taxon>
    </lineage>
</organism>
<protein>
    <submittedName>
        <fullName evidence="2">Uncharacterized protein</fullName>
    </submittedName>
</protein>
<feature type="region of interest" description="Disordered" evidence="1">
    <location>
        <begin position="63"/>
        <end position="99"/>
    </location>
</feature>
<dbReference type="Proteomes" id="UP001362999">
    <property type="component" value="Unassembled WGS sequence"/>
</dbReference>
<name>A0AAW0BMN3_9AGAR</name>
<sequence length="368" mass="39000">MSAAARATDNTPAADPAPSVAGADVNMTDAAKGTADGVNATTGDAADIDKTLVDEVTSTIAASPAVDATDNTPAADPAPSVPGADVNMTDAANGTADGANATTEDAADIKRALTYDVVTTSVISGLPVVQKGRLVGGWRRRHLEQEDPEHANAEDDEEVYARTGASYDISCYAFRASHEMDVFHAEQRAKKWDCHTDSDDDDELFDEGPKLEDIIIWDGTSPEKTAHTTTDAGALRDDSAEDVRTGKKCAAQAVKSNEESPFFKFVPASLIVAEEDDDEDDASLPIPDLNLGERMADVDMSAASKTTAAQAAETHVVQLVRIGGFREVQCKCQDGKHSEFRSRKTFAFEASNGTVVVKKFLTMVVALN</sequence>
<accession>A0AAW0BMN3</accession>
<gene>
    <name evidence="2" type="ORF">R3P38DRAFT_3190893</name>
</gene>
<feature type="compositionally biased region" description="Low complexity" evidence="1">
    <location>
        <begin position="1"/>
        <end position="18"/>
    </location>
</feature>
<evidence type="ECO:0000313" key="3">
    <source>
        <dbReference type="Proteomes" id="UP001362999"/>
    </source>
</evidence>
<comment type="caution">
    <text evidence="2">The sequence shown here is derived from an EMBL/GenBank/DDBJ whole genome shotgun (WGS) entry which is preliminary data.</text>
</comment>
<evidence type="ECO:0000313" key="2">
    <source>
        <dbReference type="EMBL" id="KAK7027808.1"/>
    </source>
</evidence>
<feature type="compositionally biased region" description="Low complexity" evidence="1">
    <location>
        <begin position="64"/>
        <end position="78"/>
    </location>
</feature>